<dbReference type="Proteomes" id="UP001629156">
    <property type="component" value="Unassembled WGS sequence"/>
</dbReference>
<accession>A0ABW8Z215</accession>
<sequence>MSIIGHITVAQVTLIPDAAFEEVLIDLGIDSDGEINGQVLTSDIENVTELDLNFNFSLQSLTGIQDFTSLESLILHHTSITDLDVSQNLQLKILNCSSTWLTELDLSHNILLEELYAGNGYDVGPFNEITELDLSNNPNIKIIQAHNDYALDVINLKNGNNSNAMIINVSFESPEPVSPDYVYNAVCIQVDDEEAAQNNAYPYSEWNIDDLYVEVSLLENCTLGMSQIKEQTVTIYPNPANDRVYFDVPDGLTIDAVQLFDVMGRQVKEITAAAVSVSGLEAGTYFIKIFSGSKVQTEKLIVQ</sequence>
<reference evidence="3 4" key="1">
    <citation type="submission" date="2024-06" db="EMBL/GenBank/DDBJ databases">
        <authorList>
            <person name="Kaempfer P."/>
            <person name="Viver T."/>
        </authorList>
    </citation>
    <scope>NUCLEOTIDE SEQUENCE [LARGE SCALE GENOMIC DNA]</scope>
    <source>
        <strain evidence="3 4">ST-119</strain>
    </source>
</reference>
<organism evidence="3 4">
    <name type="scientific">Flavobacterium rhizosphaerae</name>
    <dbReference type="NCBI Taxonomy" id="3163298"/>
    <lineage>
        <taxon>Bacteria</taxon>
        <taxon>Pseudomonadati</taxon>
        <taxon>Bacteroidota</taxon>
        <taxon>Flavobacteriia</taxon>
        <taxon>Flavobacteriales</taxon>
        <taxon>Flavobacteriaceae</taxon>
        <taxon>Flavobacterium</taxon>
    </lineage>
</organism>
<keyword evidence="4" id="KW-1185">Reference proteome</keyword>
<dbReference type="InterPro" id="IPR026444">
    <property type="entry name" value="Secre_tail"/>
</dbReference>
<gene>
    <name evidence="3" type="ORF">ABS766_14165</name>
</gene>
<dbReference type="InterPro" id="IPR032675">
    <property type="entry name" value="LRR_dom_sf"/>
</dbReference>
<dbReference type="Gene3D" id="3.80.10.10">
    <property type="entry name" value="Ribonuclease Inhibitor"/>
    <property type="match status" value="1"/>
</dbReference>
<proteinExistence type="predicted"/>
<dbReference type="Pfam" id="PF18962">
    <property type="entry name" value="Por_Secre_tail"/>
    <property type="match status" value="1"/>
</dbReference>
<dbReference type="SUPFAM" id="SSF52058">
    <property type="entry name" value="L domain-like"/>
    <property type="match status" value="1"/>
</dbReference>
<evidence type="ECO:0000256" key="1">
    <source>
        <dbReference type="ARBA" id="ARBA00022729"/>
    </source>
</evidence>
<dbReference type="NCBIfam" id="TIGR04183">
    <property type="entry name" value="Por_Secre_tail"/>
    <property type="match status" value="1"/>
</dbReference>
<dbReference type="RefSeq" id="WP_408085847.1">
    <property type="nucleotide sequence ID" value="NZ_JBELPZ010000018.1"/>
</dbReference>
<evidence type="ECO:0000313" key="4">
    <source>
        <dbReference type="Proteomes" id="UP001629156"/>
    </source>
</evidence>
<evidence type="ECO:0000313" key="3">
    <source>
        <dbReference type="EMBL" id="MFL9845565.1"/>
    </source>
</evidence>
<protein>
    <submittedName>
        <fullName evidence="3">T9SS type A sorting domain-containing protein</fullName>
    </submittedName>
</protein>
<comment type="caution">
    <text evidence="3">The sequence shown here is derived from an EMBL/GenBank/DDBJ whole genome shotgun (WGS) entry which is preliminary data.</text>
</comment>
<evidence type="ECO:0000259" key="2">
    <source>
        <dbReference type="Pfam" id="PF18962"/>
    </source>
</evidence>
<keyword evidence="1" id="KW-0732">Signal</keyword>
<dbReference type="EMBL" id="JBELPZ010000018">
    <property type="protein sequence ID" value="MFL9845565.1"/>
    <property type="molecule type" value="Genomic_DNA"/>
</dbReference>
<name>A0ABW8Z215_9FLAO</name>
<feature type="domain" description="Secretion system C-terminal sorting" evidence="2">
    <location>
        <begin position="235"/>
        <end position="302"/>
    </location>
</feature>